<reference evidence="1 2" key="1">
    <citation type="submission" date="2020-07" db="EMBL/GenBank/DDBJ databases">
        <authorList>
            <person name="Feng X."/>
        </authorList>
    </citation>
    <scope>NUCLEOTIDE SEQUENCE [LARGE SCALE GENOMIC DNA]</scope>
    <source>
        <strain evidence="1 2">JCM14086</strain>
    </source>
</reference>
<accession>A0A7X1E633</accession>
<dbReference type="Proteomes" id="UP000525652">
    <property type="component" value="Unassembled WGS sequence"/>
</dbReference>
<dbReference type="AlphaFoldDB" id="A0A7X1E633"/>
<keyword evidence="2" id="KW-1185">Reference proteome</keyword>
<dbReference type="EMBL" id="JACHVA010000141">
    <property type="protein sequence ID" value="MBC2604265.1"/>
    <property type="molecule type" value="Genomic_DNA"/>
</dbReference>
<dbReference type="RefSeq" id="WP_185694880.1">
    <property type="nucleotide sequence ID" value="NZ_JACHVA010000141.1"/>
</dbReference>
<sequence>MKKAESSGTQVGGVWKRRFLSKSGIEEMLYMGSLEVKEKSFARVWLVDSSWGAAWAKPRYLWMGSARWLIEHCVGWELGWLDSYGLVDLNWGAAWAKPRYLAKKDPPRFRGGSCEKISVGRFYPALEKKLRTEAKA</sequence>
<evidence type="ECO:0000313" key="2">
    <source>
        <dbReference type="Proteomes" id="UP000525652"/>
    </source>
</evidence>
<proteinExistence type="predicted"/>
<name>A0A7X1E633_9BACT</name>
<organism evidence="1 2">
    <name type="scientific">Puniceicoccus vermicola</name>
    <dbReference type="NCBI Taxonomy" id="388746"/>
    <lineage>
        <taxon>Bacteria</taxon>
        <taxon>Pseudomonadati</taxon>
        <taxon>Verrucomicrobiota</taxon>
        <taxon>Opitutia</taxon>
        <taxon>Puniceicoccales</taxon>
        <taxon>Puniceicoccaceae</taxon>
        <taxon>Puniceicoccus</taxon>
    </lineage>
</organism>
<gene>
    <name evidence="1" type="ORF">H5P30_20995</name>
</gene>
<protein>
    <submittedName>
        <fullName evidence="1">Uncharacterized protein</fullName>
    </submittedName>
</protein>
<comment type="caution">
    <text evidence="1">The sequence shown here is derived from an EMBL/GenBank/DDBJ whole genome shotgun (WGS) entry which is preliminary data.</text>
</comment>
<evidence type="ECO:0000313" key="1">
    <source>
        <dbReference type="EMBL" id="MBC2604265.1"/>
    </source>
</evidence>